<protein>
    <submittedName>
        <fullName evidence="1">Uncharacterized protein</fullName>
    </submittedName>
</protein>
<name>A0ACB8UWV3_9EURO</name>
<accession>A0ACB8UWV3</accession>
<gene>
    <name evidence="1" type="ORF">LOY88_003197</name>
</gene>
<reference evidence="1" key="1">
    <citation type="journal article" date="2022" name="bioRxiv">
        <title>Population genetic analysis of Ophidiomyces ophidiicola, the causative agent of snake fungal disease, indicates recent introductions to the USA.</title>
        <authorList>
            <person name="Ladner J.T."/>
            <person name="Palmer J.M."/>
            <person name="Ettinger C.L."/>
            <person name="Stajich J.E."/>
            <person name="Farrell T.M."/>
            <person name="Glorioso B.M."/>
            <person name="Lawson B."/>
            <person name="Price S.J."/>
            <person name="Stengle A.G."/>
            <person name="Grear D.A."/>
            <person name="Lorch J.M."/>
        </authorList>
    </citation>
    <scope>NUCLEOTIDE SEQUENCE</scope>
    <source>
        <strain evidence="1">NWHC 24266-5</strain>
    </source>
</reference>
<proteinExistence type="predicted"/>
<dbReference type="EMBL" id="JALBCA010000041">
    <property type="protein sequence ID" value="KAI2387175.1"/>
    <property type="molecule type" value="Genomic_DNA"/>
</dbReference>
<sequence>MLSVRMHAYQLFLSAIFSSFAVFTLAVDLETDVVVVGGGPAGLSSLSSLARVRRKAILFDSREYRNGNYERVHDVIGSSDLMPESLRSKGRAEISAYAETASFRMGVTVDSIVPMPKGVTTLFHIVDSENKTYSARKIILATGIKDRLPNYIMDSGSIGPGIYWCPWCSGYENRDVPIGILGRMSDVLDTVLEISTLNGNITAFVDGTDTLEENRLAKEKYPRWREQLQKYQVRIENRTIKAIERLSTFNGHQPPEVDLRSNLFKVHFADGSVTERNAFVYNFPTDQRSPLAARLGLQITKDGKIKTIISSMRTSSDGVFAVGDANSDGSTNVVHAMWSGKKAAIEAHKDIERENSLSINQDDRPVVIKSVEGHWRLKNERDVLNRFQARSSHLRPLLDEIEDPTEPPSIVLRYLDDDLTRAEEKQRLTRQEIKYIAKHLLEGLRTLHKDGFVHTGSNVLVNYGECEHRFVEVQLADLGGAVSENSEFAKKGIMTGTNVFRAPEVHLELPWGTASDIWSFGVTLINQIWGLNFHIFEPRNIGKEESYDLHVLMKQHEWFGPFPHSMKDIVDEGADKIISYIFENVERVGTFPYVKEREICDIDKAFILKIMKLDPRDRPTAADLLHDEWFTEKSERTVGWYSVDEWREMEKAKRATG</sequence>
<comment type="caution">
    <text evidence="1">The sequence shown here is derived from an EMBL/GenBank/DDBJ whole genome shotgun (WGS) entry which is preliminary data.</text>
</comment>
<evidence type="ECO:0000313" key="1">
    <source>
        <dbReference type="EMBL" id="KAI2387175.1"/>
    </source>
</evidence>
<organism evidence="1">
    <name type="scientific">Ophidiomyces ophidiicola</name>
    <dbReference type="NCBI Taxonomy" id="1387563"/>
    <lineage>
        <taxon>Eukaryota</taxon>
        <taxon>Fungi</taxon>
        <taxon>Dikarya</taxon>
        <taxon>Ascomycota</taxon>
        <taxon>Pezizomycotina</taxon>
        <taxon>Eurotiomycetes</taxon>
        <taxon>Eurotiomycetidae</taxon>
        <taxon>Onygenales</taxon>
        <taxon>Onygenaceae</taxon>
        <taxon>Ophidiomyces</taxon>
    </lineage>
</organism>